<dbReference type="EMBL" id="CP059165">
    <property type="protein sequence ID" value="QLL07591.1"/>
    <property type="molecule type" value="Genomic_DNA"/>
</dbReference>
<dbReference type="HAMAP" id="MF_00612">
    <property type="entry name" value="UPF0225"/>
    <property type="match status" value="1"/>
</dbReference>
<reference evidence="4" key="1">
    <citation type="submission" date="2020-07" db="EMBL/GenBank/DDBJ databases">
        <title>Description of Mycobacterium gordonae subsp. intergordonae subsp.nov. and Mycobacterium gordonae subsp. gordonae subsp. nov.</title>
        <authorList>
            <person name="Yu X."/>
        </authorList>
    </citation>
    <scope>NUCLEOTIDE SEQUENCE [LARGE SCALE GENOMIC DNA]</scope>
    <source>
        <strain evidence="4">24</strain>
    </source>
</reference>
<evidence type="ECO:0000259" key="2">
    <source>
        <dbReference type="Pfam" id="PF17775"/>
    </source>
</evidence>
<name>A0A7D6HQE9_9MYCO</name>
<dbReference type="AlphaFoldDB" id="A0A7D6HQE9"/>
<evidence type="ECO:0000313" key="3">
    <source>
        <dbReference type="EMBL" id="QLL07591.1"/>
    </source>
</evidence>
<protein>
    <recommendedName>
        <fullName evidence="1">UPF0225 protein H0P51_00735</fullName>
    </recommendedName>
</protein>
<proteinExistence type="inferred from homology"/>
<gene>
    <name evidence="3" type="ORF">H0P51_00735</name>
</gene>
<dbReference type="Gene3D" id="3.10.450.50">
    <property type="match status" value="1"/>
</dbReference>
<sequence>MNATAPEGEPCLCGSGTGYLECCGPLHLGERAAETALALMRSRFTAFALGDESYLLSTWHPRTRPRGVDLDRDVAWRRLQIVDTEGGARDDSSGVVEFRAQYVRHGKRHIMQERSRFTKEKDRWLYVDGDLTS</sequence>
<dbReference type="SUPFAM" id="SSF54427">
    <property type="entry name" value="NTF2-like"/>
    <property type="match status" value="1"/>
</dbReference>
<organism evidence="3 4">
    <name type="scientific">Mycobacterium vicinigordonae</name>
    <dbReference type="NCBI Taxonomy" id="1719132"/>
    <lineage>
        <taxon>Bacteria</taxon>
        <taxon>Bacillati</taxon>
        <taxon>Actinomycetota</taxon>
        <taxon>Actinomycetes</taxon>
        <taxon>Mycobacteriales</taxon>
        <taxon>Mycobacteriaceae</taxon>
        <taxon>Mycobacterium</taxon>
    </lineage>
</organism>
<dbReference type="InterPro" id="IPR032710">
    <property type="entry name" value="NTF2-like_dom_sf"/>
</dbReference>
<dbReference type="KEGG" id="mgor:H0P51_00735"/>
<reference evidence="4" key="3">
    <citation type="submission" date="2023-07" db="EMBL/GenBank/DDBJ databases">
        <title>Description of Mycobacterium gordonae subsp. intergordonae subsp.nov. and Mycobacterium gordonae subsp. gordonae subsp. nov.</title>
        <authorList>
            <person name="Huang H."/>
        </authorList>
    </citation>
    <scope>NUCLEOTIDE SEQUENCE [LARGE SCALE GENOMIC DNA]</scope>
    <source>
        <strain evidence="4">24</strain>
    </source>
</reference>
<dbReference type="InterPro" id="IPR023006">
    <property type="entry name" value="YchJ-like"/>
</dbReference>
<evidence type="ECO:0000256" key="1">
    <source>
        <dbReference type="HAMAP-Rule" id="MF_00612"/>
    </source>
</evidence>
<keyword evidence="4" id="KW-1185">Reference proteome</keyword>
<feature type="domain" description="YchJ-like middle NTF2-like" evidence="2">
    <location>
        <begin position="35"/>
        <end position="129"/>
    </location>
</feature>
<dbReference type="Pfam" id="PF17775">
    <property type="entry name" value="YchJ_M-like"/>
    <property type="match status" value="1"/>
</dbReference>
<dbReference type="PANTHER" id="PTHR33747:SF1">
    <property type="entry name" value="ADENYLATE CYCLASE-ASSOCIATED CAP C-TERMINAL DOMAIN-CONTAINING PROTEIN"/>
    <property type="match status" value="1"/>
</dbReference>
<evidence type="ECO:0000313" key="4">
    <source>
        <dbReference type="Proteomes" id="UP000510682"/>
    </source>
</evidence>
<dbReference type="InterPro" id="IPR048469">
    <property type="entry name" value="YchJ-like_M"/>
</dbReference>
<dbReference type="SUPFAM" id="SSF103642">
    <property type="entry name" value="Sec-C motif"/>
    <property type="match status" value="1"/>
</dbReference>
<dbReference type="RefSeq" id="WP_180916164.1">
    <property type="nucleotide sequence ID" value="NZ_CP059165.1"/>
</dbReference>
<dbReference type="Proteomes" id="UP000510682">
    <property type="component" value="Chromosome"/>
</dbReference>
<comment type="similarity">
    <text evidence="1">Belongs to the UPF0225 family.</text>
</comment>
<accession>A0A7D6HQE9</accession>
<reference evidence="3 4" key="2">
    <citation type="submission" date="2020-07" db="EMBL/GenBank/DDBJ databases">
        <authorList>
            <person name="Yu X."/>
        </authorList>
    </citation>
    <scope>NUCLEOTIDE SEQUENCE [LARGE SCALE GENOMIC DNA]</scope>
    <source>
        <strain evidence="4">24</strain>
    </source>
</reference>
<dbReference type="PANTHER" id="PTHR33747">
    <property type="entry name" value="UPF0225 PROTEIN SCO1677"/>
    <property type="match status" value="1"/>
</dbReference>